<name>A0A8S0S913_OLEEU</name>
<dbReference type="AlphaFoldDB" id="A0A8S0S913"/>
<dbReference type="EMBL" id="CACTIH010004012">
    <property type="protein sequence ID" value="CAA2988634.1"/>
    <property type="molecule type" value="Genomic_DNA"/>
</dbReference>
<dbReference type="Proteomes" id="UP000594638">
    <property type="component" value="Unassembled WGS sequence"/>
</dbReference>
<proteinExistence type="predicted"/>
<sequence>GFAASWRNAGEELCHPPVADQFQQMLFQQQQVPVPTNVTNLDRLMETLTISIPSQNSSK</sequence>
<organism evidence="1 2">
    <name type="scientific">Olea europaea subsp. europaea</name>
    <dbReference type="NCBI Taxonomy" id="158383"/>
    <lineage>
        <taxon>Eukaryota</taxon>
        <taxon>Viridiplantae</taxon>
        <taxon>Streptophyta</taxon>
        <taxon>Embryophyta</taxon>
        <taxon>Tracheophyta</taxon>
        <taxon>Spermatophyta</taxon>
        <taxon>Magnoliopsida</taxon>
        <taxon>eudicotyledons</taxon>
        <taxon>Gunneridae</taxon>
        <taxon>Pentapetalae</taxon>
        <taxon>asterids</taxon>
        <taxon>lamiids</taxon>
        <taxon>Lamiales</taxon>
        <taxon>Oleaceae</taxon>
        <taxon>Oleeae</taxon>
        <taxon>Olea</taxon>
    </lineage>
</organism>
<dbReference type="Gramene" id="OE9A010562T1">
    <property type="protein sequence ID" value="OE9A010562C1"/>
    <property type="gene ID" value="OE9A010562"/>
</dbReference>
<comment type="caution">
    <text evidence="1">The sequence shown here is derived from an EMBL/GenBank/DDBJ whole genome shotgun (WGS) entry which is preliminary data.</text>
</comment>
<gene>
    <name evidence="1" type="ORF">OLEA9_A010562</name>
</gene>
<reference evidence="1 2" key="1">
    <citation type="submission" date="2019-12" db="EMBL/GenBank/DDBJ databases">
        <authorList>
            <person name="Alioto T."/>
            <person name="Alioto T."/>
            <person name="Gomez Garrido J."/>
        </authorList>
    </citation>
    <scope>NUCLEOTIDE SEQUENCE [LARGE SCALE GENOMIC DNA]</scope>
</reference>
<evidence type="ECO:0000313" key="1">
    <source>
        <dbReference type="EMBL" id="CAA2988634.1"/>
    </source>
</evidence>
<keyword evidence="2" id="KW-1185">Reference proteome</keyword>
<feature type="non-terminal residue" evidence="1">
    <location>
        <position position="1"/>
    </location>
</feature>
<accession>A0A8S0S913</accession>
<evidence type="ECO:0000313" key="2">
    <source>
        <dbReference type="Proteomes" id="UP000594638"/>
    </source>
</evidence>
<protein>
    <submittedName>
        <fullName evidence="1">Uncharacterized protein</fullName>
    </submittedName>
</protein>
<feature type="non-terminal residue" evidence="1">
    <location>
        <position position="59"/>
    </location>
</feature>